<gene>
    <name evidence="8" type="ORF">COT50_04410</name>
</gene>
<evidence type="ECO:0000256" key="1">
    <source>
        <dbReference type="ARBA" id="ARBA00022737"/>
    </source>
</evidence>
<dbReference type="Gene3D" id="1.10.8.60">
    <property type="match status" value="2"/>
</dbReference>
<dbReference type="InterPro" id="IPR027417">
    <property type="entry name" value="P-loop_NTPase"/>
</dbReference>
<dbReference type="GO" id="GO:0006508">
    <property type="term" value="P:proteolysis"/>
    <property type="evidence" value="ECO:0007669"/>
    <property type="project" value="UniProtKB-KW"/>
</dbReference>
<dbReference type="PANTHER" id="PTHR11638">
    <property type="entry name" value="ATP-DEPENDENT CLP PROTEASE"/>
    <property type="match status" value="1"/>
</dbReference>
<keyword evidence="8" id="KW-0645">Protease</keyword>
<dbReference type="PANTHER" id="PTHR11638:SF18">
    <property type="entry name" value="HEAT SHOCK PROTEIN 104"/>
    <property type="match status" value="1"/>
</dbReference>
<dbReference type="CDD" id="cd19499">
    <property type="entry name" value="RecA-like_ClpB_Hsp104-like"/>
    <property type="match status" value="1"/>
</dbReference>
<evidence type="ECO:0000313" key="8">
    <source>
        <dbReference type="EMBL" id="PIS21998.1"/>
    </source>
</evidence>
<dbReference type="FunFam" id="3.40.50.300:FF:000025">
    <property type="entry name" value="ATP-dependent Clp protease subunit"/>
    <property type="match status" value="1"/>
</dbReference>
<dbReference type="Pfam" id="PF00004">
    <property type="entry name" value="AAA"/>
    <property type="match status" value="1"/>
</dbReference>
<protein>
    <submittedName>
        <fullName evidence="8">ATP-dependent Clp protease ATP-binding subunit ClpC</fullName>
    </submittedName>
</protein>
<sequence>MVICQRCGQNPATVTSYKLIDGKQVYLALCEACSFELSQVSSGSATLLDKFGRDLTNLAKIGRLDPVIGRKEEIERLVHILCRRTKNNPVLIGDPGVGKTAIVEGLAQRIVSGQVPEPLRGKRVFALDLTAIIAGTNHRGMFEERLKNIINEVVKAQGAIIMFIDELHQVVGAGASGSTEAMDAANILKPSLARGELQLVGATTLEEYRRYIERDGALERRFQPILVKEPSPEDAVEIVKGLRERYEQHHRVKISDSALEYAVKLASRYISDRFLPDKAIDVIDEACAQVRLTQVKEPENLKIVEQQLKDLKDLQKTQLSQEELPKIKKQVEDLEKVKSELVEIWMQTKLEEIPTVEREAVARVVARMTGIPVEEVSLAEKERLIKMEELIHARMVNQNEAVKSVSSAIRRARAGLRDIKRPIGVFMFMGPTGVGKTELAKSLAEILYGNENALVRLDMSEYMEKHTVSKMIGAPPGYIGYGEGGNLTEIVRRKPYSVILLDEVEKAHPDVFNLLLQIMEDGRLTDSKGRTVDFKNTILIMTSNVGSELLKKSDIGFGRALPSESSQAKKEEMERKVRESLKDTFKPEFLNRIDEIVMFVSLSKEDIRKIVVLEMEKVRKMLLEKKVSLSVDDAVLDWLAKEGYSDEYGARPLKRLIQKEVEDKLSQMIIGGDALEGDDLDVVMDGKALKVAVKEKAVVQQANF</sequence>
<dbReference type="PROSITE" id="PS00870">
    <property type="entry name" value="CLPAB_1"/>
    <property type="match status" value="1"/>
</dbReference>
<dbReference type="GO" id="GO:0005737">
    <property type="term" value="C:cytoplasm"/>
    <property type="evidence" value="ECO:0007669"/>
    <property type="project" value="TreeGrafter"/>
</dbReference>
<dbReference type="InterPro" id="IPR028299">
    <property type="entry name" value="ClpA/B_CS2"/>
</dbReference>
<evidence type="ECO:0000256" key="5">
    <source>
        <dbReference type="RuleBase" id="RU004432"/>
    </source>
</evidence>
<keyword evidence="2 5" id="KW-0547">Nucleotide-binding</keyword>
<evidence type="ECO:0000259" key="7">
    <source>
        <dbReference type="SMART" id="SM01086"/>
    </source>
</evidence>
<dbReference type="EMBL" id="PEYU01000099">
    <property type="protein sequence ID" value="PIS21998.1"/>
    <property type="molecule type" value="Genomic_DNA"/>
</dbReference>
<dbReference type="SMART" id="SM00382">
    <property type="entry name" value="AAA"/>
    <property type="match status" value="2"/>
</dbReference>
<dbReference type="GO" id="GO:0034605">
    <property type="term" value="P:cellular response to heat"/>
    <property type="evidence" value="ECO:0007669"/>
    <property type="project" value="TreeGrafter"/>
</dbReference>
<keyword evidence="8" id="KW-0378">Hydrolase</keyword>
<keyword evidence="1" id="KW-0677">Repeat</keyword>
<evidence type="ECO:0000256" key="4">
    <source>
        <dbReference type="ARBA" id="ARBA00023186"/>
    </source>
</evidence>
<evidence type="ECO:0000313" key="9">
    <source>
        <dbReference type="Proteomes" id="UP000231252"/>
    </source>
</evidence>
<feature type="domain" description="AAA+ ATPase" evidence="6">
    <location>
        <begin position="85"/>
        <end position="232"/>
    </location>
</feature>
<dbReference type="Gene3D" id="3.40.50.300">
    <property type="entry name" value="P-loop containing nucleotide triphosphate hydrolases"/>
    <property type="match status" value="2"/>
</dbReference>
<dbReference type="GO" id="GO:0005524">
    <property type="term" value="F:ATP binding"/>
    <property type="evidence" value="ECO:0007669"/>
    <property type="project" value="UniProtKB-KW"/>
</dbReference>
<comment type="similarity">
    <text evidence="5">Belongs to the ClpA/ClpB family.</text>
</comment>
<dbReference type="Pfam" id="PF07724">
    <property type="entry name" value="AAA_2"/>
    <property type="match status" value="1"/>
</dbReference>
<dbReference type="AlphaFoldDB" id="A0A2H0XD14"/>
<dbReference type="InterPro" id="IPR041546">
    <property type="entry name" value="ClpA/ClpB_AAA_lid"/>
</dbReference>
<dbReference type="GO" id="GO:0016887">
    <property type="term" value="F:ATP hydrolysis activity"/>
    <property type="evidence" value="ECO:0007669"/>
    <property type="project" value="InterPro"/>
</dbReference>
<organism evidence="8 9">
    <name type="scientific">candidate division WWE3 bacterium CG08_land_8_20_14_0_20_41_10</name>
    <dbReference type="NCBI Taxonomy" id="1975085"/>
    <lineage>
        <taxon>Bacteria</taxon>
        <taxon>Katanobacteria</taxon>
    </lineage>
</organism>
<accession>A0A2H0XD14</accession>
<dbReference type="Proteomes" id="UP000231252">
    <property type="component" value="Unassembled WGS sequence"/>
</dbReference>
<dbReference type="InterPro" id="IPR003959">
    <property type="entry name" value="ATPase_AAA_core"/>
</dbReference>
<keyword evidence="3 5" id="KW-0067">ATP-binding</keyword>
<dbReference type="SMART" id="SM01086">
    <property type="entry name" value="ClpB_D2-small"/>
    <property type="match status" value="1"/>
</dbReference>
<evidence type="ECO:0000256" key="3">
    <source>
        <dbReference type="ARBA" id="ARBA00022840"/>
    </source>
</evidence>
<name>A0A2H0XD14_UNCKA</name>
<dbReference type="InterPro" id="IPR001270">
    <property type="entry name" value="ClpA/B"/>
</dbReference>
<proteinExistence type="inferred from homology"/>
<dbReference type="InterPro" id="IPR050130">
    <property type="entry name" value="ClpA_ClpB"/>
</dbReference>
<evidence type="ECO:0000259" key="6">
    <source>
        <dbReference type="SMART" id="SM00382"/>
    </source>
</evidence>
<dbReference type="FunFam" id="3.40.50.300:FF:000010">
    <property type="entry name" value="Chaperone clpB 1, putative"/>
    <property type="match status" value="1"/>
</dbReference>
<comment type="caution">
    <text evidence="8">The sequence shown here is derived from an EMBL/GenBank/DDBJ whole genome shotgun (WGS) entry which is preliminary data.</text>
</comment>
<dbReference type="PRINTS" id="PR00300">
    <property type="entry name" value="CLPPROTEASEA"/>
</dbReference>
<dbReference type="InterPro" id="IPR003593">
    <property type="entry name" value="AAA+_ATPase"/>
</dbReference>
<dbReference type="SUPFAM" id="SSF52540">
    <property type="entry name" value="P-loop containing nucleoside triphosphate hydrolases"/>
    <property type="match status" value="2"/>
</dbReference>
<feature type="domain" description="Clp ATPase C-terminal" evidence="7">
    <location>
        <begin position="602"/>
        <end position="691"/>
    </location>
</feature>
<dbReference type="Pfam" id="PF10431">
    <property type="entry name" value="ClpB_D2-small"/>
    <property type="match status" value="1"/>
</dbReference>
<dbReference type="Pfam" id="PF17871">
    <property type="entry name" value="AAA_lid_9"/>
    <property type="match status" value="1"/>
</dbReference>
<feature type="domain" description="AAA+ ATPase" evidence="6">
    <location>
        <begin position="422"/>
        <end position="561"/>
    </location>
</feature>
<dbReference type="InterPro" id="IPR019489">
    <property type="entry name" value="Clp_ATPase_C"/>
</dbReference>
<dbReference type="CDD" id="cd00009">
    <property type="entry name" value="AAA"/>
    <property type="match status" value="1"/>
</dbReference>
<dbReference type="InterPro" id="IPR018368">
    <property type="entry name" value="ClpA/B_CS1"/>
</dbReference>
<dbReference type="Gene3D" id="4.10.860.10">
    <property type="entry name" value="UVR domain"/>
    <property type="match status" value="1"/>
</dbReference>
<evidence type="ECO:0000256" key="2">
    <source>
        <dbReference type="ARBA" id="ARBA00022741"/>
    </source>
</evidence>
<dbReference type="GO" id="GO:0008233">
    <property type="term" value="F:peptidase activity"/>
    <property type="evidence" value="ECO:0007669"/>
    <property type="project" value="UniProtKB-KW"/>
</dbReference>
<keyword evidence="4 5" id="KW-0143">Chaperone</keyword>
<reference evidence="9" key="1">
    <citation type="submission" date="2017-09" db="EMBL/GenBank/DDBJ databases">
        <title>Depth-based differentiation of microbial function through sediment-hosted aquifers and enrichment of novel symbionts in the deep terrestrial subsurface.</title>
        <authorList>
            <person name="Probst A.J."/>
            <person name="Ladd B."/>
            <person name="Jarett J.K."/>
            <person name="Geller-Mcgrath D.E."/>
            <person name="Sieber C.M.K."/>
            <person name="Emerson J.B."/>
            <person name="Anantharaman K."/>
            <person name="Thomas B.C."/>
            <person name="Malmstrom R."/>
            <person name="Stieglmeier M."/>
            <person name="Klingl A."/>
            <person name="Woyke T."/>
            <person name="Ryan C.M."/>
            <person name="Banfield J.F."/>
        </authorList>
    </citation>
    <scope>NUCLEOTIDE SEQUENCE [LARGE SCALE GENOMIC DNA]</scope>
</reference>
<dbReference type="PROSITE" id="PS00871">
    <property type="entry name" value="CLPAB_2"/>
    <property type="match status" value="1"/>
</dbReference>